<proteinExistence type="inferred from homology"/>
<dbReference type="Gene3D" id="3.40.50.720">
    <property type="entry name" value="NAD(P)-binding Rossmann-like Domain"/>
    <property type="match status" value="1"/>
</dbReference>
<dbReference type="InterPro" id="IPR002347">
    <property type="entry name" value="SDR_fam"/>
</dbReference>
<sequence>MSAPDASKVVVLISGGNAGIGFEIVKKLANDYPTSHQILMGTRSLEKGEAAWKLLGSPANVSPVQLDITEDASIERLYHHIETSYGKLDILINNAATAGRDLGEIEGQGFRGVGVPVRQVYTHVYNVNVISTAALTDHLLPLLEKAELPKIIFVSSGIGSIAGLVDGEGPPLECPWYSSSKSAVNYLAVYYAKLYPKLKSNAVCPGLNATGLNGIQLTEDTNPRKGAIRVTQLVAEGRDGVSGTFSNKDGSMRW</sequence>
<keyword evidence="3" id="KW-0560">Oxidoreductase</keyword>
<evidence type="ECO:0000313" key="5">
    <source>
        <dbReference type="Proteomes" id="UP000288859"/>
    </source>
</evidence>
<dbReference type="AlphaFoldDB" id="A0A438MS06"/>
<name>A0A438MS06_EXOME</name>
<evidence type="ECO:0000256" key="2">
    <source>
        <dbReference type="ARBA" id="ARBA00022857"/>
    </source>
</evidence>
<dbReference type="OrthoDB" id="191139at2759"/>
<comment type="caution">
    <text evidence="4">The sequence shown here is derived from an EMBL/GenBank/DDBJ whole genome shotgun (WGS) entry which is preliminary data.</text>
</comment>
<accession>A0A438MS06</accession>
<protein>
    <recommendedName>
        <fullName evidence="6">NAD(P)-binding protein</fullName>
    </recommendedName>
</protein>
<evidence type="ECO:0000256" key="1">
    <source>
        <dbReference type="ARBA" id="ARBA00006484"/>
    </source>
</evidence>
<gene>
    <name evidence="4" type="ORF">B0A52_09621</name>
</gene>
<dbReference type="InterPro" id="IPR036291">
    <property type="entry name" value="NAD(P)-bd_dom_sf"/>
</dbReference>
<dbReference type="PANTHER" id="PTHR43490:SF99">
    <property type="entry name" value="SHORT-CHAIN DEHYDROGENASE_REDUCTASE"/>
    <property type="match status" value="1"/>
</dbReference>
<comment type="similarity">
    <text evidence="1">Belongs to the short-chain dehydrogenases/reductases (SDR) family.</text>
</comment>
<evidence type="ECO:0000313" key="4">
    <source>
        <dbReference type="EMBL" id="RVX66391.1"/>
    </source>
</evidence>
<dbReference type="GO" id="GO:0016491">
    <property type="term" value="F:oxidoreductase activity"/>
    <property type="evidence" value="ECO:0007669"/>
    <property type="project" value="UniProtKB-KW"/>
</dbReference>
<evidence type="ECO:0008006" key="6">
    <source>
        <dbReference type="Google" id="ProtNLM"/>
    </source>
</evidence>
<reference evidence="4 5" key="1">
    <citation type="submission" date="2017-03" db="EMBL/GenBank/DDBJ databases">
        <title>Genomes of endolithic fungi from Antarctica.</title>
        <authorList>
            <person name="Coleine C."/>
            <person name="Masonjones S."/>
            <person name="Stajich J.E."/>
        </authorList>
    </citation>
    <scope>NUCLEOTIDE SEQUENCE [LARGE SCALE GENOMIC DNA]</scope>
    <source>
        <strain evidence="4 5">CCFEE 6314</strain>
    </source>
</reference>
<dbReference type="PANTHER" id="PTHR43490">
    <property type="entry name" value="(+)-NEOMENTHOL DEHYDROGENASE"/>
    <property type="match status" value="1"/>
</dbReference>
<dbReference type="EMBL" id="NAJM01000062">
    <property type="protein sequence ID" value="RVX66391.1"/>
    <property type="molecule type" value="Genomic_DNA"/>
</dbReference>
<dbReference type="Proteomes" id="UP000288859">
    <property type="component" value="Unassembled WGS sequence"/>
</dbReference>
<dbReference type="PRINTS" id="PR00081">
    <property type="entry name" value="GDHRDH"/>
</dbReference>
<keyword evidence="2" id="KW-0521">NADP</keyword>
<evidence type="ECO:0000256" key="3">
    <source>
        <dbReference type="ARBA" id="ARBA00023002"/>
    </source>
</evidence>
<dbReference type="SUPFAM" id="SSF51735">
    <property type="entry name" value="NAD(P)-binding Rossmann-fold domains"/>
    <property type="match status" value="1"/>
</dbReference>
<organism evidence="4 5">
    <name type="scientific">Exophiala mesophila</name>
    <name type="common">Black yeast-like fungus</name>
    <dbReference type="NCBI Taxonomy" id="212818"/>
    <lineage>
        <taxon>Eukaryota</taxon>
        <taxon>Fungi</taxon>
        <taxon>Dikarya</taxon>
        <taxon>Ascomycota</taxon>
        <taxon>Pezizomycotina</taxon>
        <taxon>Eurotiomycetes</taxon>
        <taxon>Chaetothyriomycetidae</taxon>
        <taxon>Chaetothyriales</taxon>
        <taxon>Herpotrichiellaceae</taxon>
        <taxon>Exophiala</taxon>
    </lineage>
</organism>
<dbReference type="Pfam" id="PF00106">
    <property type="entry name" value="adh_short"/>
    <property type="match status" value="1"/>
</dbReference>
<dbReference type="VEuPathDB" id="FungiDB:PV10_08395"/>
<dbReference type="GO" id="GO:0016020">
    <property type="term" value="C:membrane"/>
    <property type="evidence" value="ECO:0007669"/>
    <property type="project" value="TreeGrafter"/>
</dbReference>